<reference evidence="3" key="1">
    <citation type="submission" date="2017-07" db="EMBL/GenBank/DDBJ databases">
        <title>Draft genome sequence of Effusibacillus lacus strain skLN1.</title>
        <authorList>
            <person name="Watanabe M."/>
            <person name="Kojima H."/>
            <person name="Fukui M."/>
        </authorList>
    </citation>
    <scope>NUCLEOTIDE SEQUENCE [LARGE SCALE GENOMIC DNA]</scope>
    <source>
        <strain evidence="3">skLN1</strain>
    </source>
</reference>
<dbReference type="RefSeq" id="WP_096180669.1">
    <property type="nucleotide sequence ID" value="NZ_BDUF01000011.1"/>
</dbReference>
<dbReference type="Pfam" id="PF10006">
    <property type="entry name" value="DUF2249"/>
    <property type="match status" value="1"/>
</dbReference>
<accession>A0A292YKG3</accession>
<comment type="caution">
    <text evidence="2">The sequence shown here is derived from an EMBL/GenBank/DDBJ whole genome shotgun (WGS) entry which is preliminary data.</text>
</comment>
<dbReference type="Gene3D" id="3.30.110.40">
    <property type="entry name" value="TusA-like domain"/>
    <property type="match status" value="1"/>
</dbReference>
<gene>
    <name evidence="2" type="ORF">EFBL_0589</name>
</gene>
<dbReference type="InterPro" id="IPR036868">
    <property type="entry name" value="TusA-like_sf"/>
</dbReference>
<dbReference type="Proteomes" id="UP000217785">
    <property type="component" value="Unassembled WGS sequence"/>
</dbReference>
<keyword evidence="3" id="KW-1185">Reference proteome</keyword>
<sequence length="163" mass="18528">MDPLHVDVKSLLKNGPHLYGTMMEKVNSLAPGQGMVVKAPFKPLPLISFMRKKGYEAHVDKAGLFGYTVTFEFKGIPKEEELEAMEALPEKSVTYRLDNRGLFPPEPQLRTLAKLNEMQAGEVLEIHNDRVPVFLFPKLEEQGYPYEVEQLEDGSAKVRIRKK</sequence>
<organism evidence="2 3">
    <name type="scientific">Effusibacillus lacus</name>
    <dbReference type="NCBI Taxonomy" id="1348429"/>
    <lineage>
        <taxon>Bacteria</taxon>
        <taxon>Bacillati</taxon>
        <taxon>Bacillota</taxon>
        <taxon>Bacilli</taxon>
        <taxon>Bacillales</taxon>
        <taxon>Alicyclobacillaceae</taxon>
        <taxon>Effusibacillus</taxon>
    </lineage>
</organism>
<name>A0A292YKG3_9BACL</name>
<dbReference type="InterPro" id="IPR018720">
    <property type="entry name" value="DUF2249"/>
</dbReference>
<evidence type="ECO:0000259" key="1">
    <source>
        <dbReference type="Pfam" id="PF10006"/>
    </source>
</evidence>
<proteinExistence type="predicted"/>
<dbReference type="OrthoDB" id="14248at2"/>
<evidence type="ECO:0000313" key="3">
    <source>
        <dbReference type="Proteomes" id="UP000217785"/>
    </source>
</evidence>
<dbReference type="SUPFAM" id="SSF64307">
    <property type="entry name" value="SirA-like"/>
    <property type="match status" value="1"/>
</dbReference>
<protein>
    <submittedName>
        <fullName evidence="2">Universal stress protein</fullName>
    </submittedName>
</protein>
<dbReference type="EMBL" id="BDUF01000011">
    <property type="protein sequence ID" value="GAX88975.1"/>
    <property type="molecule type" value="Genomic_DNA"/>
</dbReference>
<dbReference type="CDD" id="cd00291">
    <property type="entry name" value="SirA_YedF_YeeD"/>
    <property type="match status" value="1"/>
</dbReference>
<dbReference type="AlphaFoldDB" id="A0A292YKG3"/>
<feature type="domain" description="DUF2249" evidence="1">
    <location>
        <begin position="97"/>
        <end position="162"/>
    </location>
</feature>
<evidence type="ECO:0000313" key="2">
    <source>
        <dbReference type="EMBL" id="GAX88975.1"/>
    </source>
</evidence>